<keyword evidence="10" id="KW-1185">Reference proteome</keyword>
<dbReference type="PANTHER" id="PTHR10430:SF16">
    <property type="entry name" value="PEROXIREDOXIN-5, MITOCHONDRIAL"/>
    <property type="match status" value="1"/>
</dbReference>
<gene>
    <name evidence="9" type="ORF">TrRE_jg7867</name>
</gene>
<name>A0A9W6Z5Z4_9STRA</name>
<dbReference type="InterPro" id="IPR013766">
    <property type="entry name" value="Thioredoxin_domain"/>
</dbReference>
<accession>A0A9W6Z5Z4</accession>
<evidence type="ECO:0000259" key="8">
    <source>
        <dbReference type="PROSITE" id="PS51352"/>
    </source>
</evidence>
<dbReference type="Gene3D" id="3.40.30.10">
    <property type="entry name" value="Glutaredoxin"/>
    <property type="match status" value="1"/>
</dbReference>
<sequence>MKAAGLITSVALLSQHTFAFQARAFTPPTSTFLMSSNIGKTFPSGITLKEGQPDYASPLSFDLAEITAGKKVVILAVPGAFTPGCSKSHLPSFINNHDQLKSLGVDEVICTATNDAYTMYAWGVDQNCAGKVRMLSDSSGSLMNFLGTIKDDPIMKRSERYTLIAEDGKVTHFFPGVGTDGQKTPENAWAPNVIEKGLEGAKV</sequence>
<keyword evidence="3 6" id="KW-0049">Antioxidant</keyword>
<reference evidence="9" key="1">
    <citation type="submission" date="2022-07" db="EMBL/GenBank/DDBJ databases">
        <title>Genome analysis of Parmales, a sister group of diatoms, reveals the evolutionary specialization of diatoms from phago-mixotrophs to photoautotrophs.</title>
        <authorList>
            <person name="Ban H."/>
            <person name="Sato S."/>
            <person name="Yoshikawa S."/>
            <person name="Kazumasa Y."/>
            <person name="Nakamura Y."/>
            <person name="Ichinomiya M."/>
            <person name="Saitoh K."/>
            <person name="Sato N."/>
            <person name="Blanc-Mathieu R."/>
            <person name="Endo H."/>
            <person name="Kuwata A."/>
            <person name="Ogata H."/>
        </authorList>
    </citation>
    <scope>NUCLEOTIDE SEQUENCE</scope>
</reference>
<evidence type="ECO:0000256" key="1">
    <source>
        <dbReference type="ARBA" id="ARBA00010505"/>
    </source>
</evidence>
<organism evidence="9 10">
    <name type="scientific">Triparma retinervis</name>
    <dbReference type="NCBI Taxonomy" id="2557542"/>
    <lineage>
        <taxon>Eukaryota</taxon>
        <taxon>Sar</taxon>
        <taxon>Stramenopiles</taxon>
        <taxon>Ochrophyta</taxon>
        <taxon>Bolidophyceae</taxon>
        <taxon>Parmales</taxon>
        <taxon>Triparmaceae</taxon>
        <taxon>Triparma</taxon>
    </lineage>
</organism>
<dbReference type="SUPFAM" id="SSF52833">
    <property type="entry name" value="Thioredoxin-like"/>
    <property type="match status" value="1"/>
</dbReference>
<dbReference type="GO" id="GO:0042744">
    <property type="term" value="P:hydrogen peroxide catabolic process"/>
    <property type="evidence" value="ECO:0007669"/>
    <property type="project" value="TreeGrafter"/>
</dbReference>
<keyword evidence="6" id="KW-0676">Redox-active center</keyword>
<feature type="signal peptide" evidence="7">
    <location>
        <begin position="1"/>
        <end position="19"/>
    </location>
</feature>
<dbReference type="GO" id="GO:0045454">
    <property type="term" value="P:cell redox homeostasis"/>
    <property type="evidence" value="ECO:0007669"/>
    <property type="project" value="TreeGrafter"/>
</dbReference>
<dbReference type="GO" id="GO:0034599">
    <property type="term" value="P:cellular response to oxidative stress"/>
    <property type="evidence" value="ECO:0007669"/>
    <property type="project" value="InterPro"/>
</dbReference>
<dbReference type="CDD" id="cd03013">
    <property type="entry name" value="PRX5_like"/>
    <property type="match status" value="1"/>
</dbReference>
<dbReference type="GO" id="GO:0008379">
    <property type="term" value="F:thioredoxin peroxidase activity"/>
    <property type="evidence" value="ECO:0007669"/>
    <property type="project" value="InterPro"/>
</dbReference>
<dbReference type="Pfam" id="PF08534">
    <property type="entry name" value="Redoxin"/>
    <property type="match status" value="1"/>
</dbReference>
<evidence type="ECO:0000313" key="9">
    <source>
        <dbReference type="EMBL" id="GMH47879.1"/>
    </source>
</evidence>
<feature type="domain" description="Thioredoxin" evidence="8">
    <location>
        <begin position="36"/>
        <end position="199"/>
    </location>
</feature>
<dbReference type="InterPro" id="IPR036249">
    <property type="entry name" value="Thioredoxin-like_sf"/>
</dbReference>
<dbReference type="InterPro" id="IPR037944">
    <property type="entry name" value="PRX5-like"/>
</dbReference>
<proteinExistence type="inferred from homology"/>
<feature type="chain" id="PRO_5040729305" description="Thioredoxin domain-containing protein" evidence="7">
    <location>
        <begin position="20"/>
        <end position="203"/>
    </location>
</feature>
<evidence type="ECO:0000256" key="3">
    <source>
        <dbReference type="ARBA" id="ARBA00022862"/>
    </source>
</evidence>
<evidence type="ECO:0000256" key="5">
    <source>
        <dbReference type="PIRSR" id="PIRSR637944-1"/>
    </source>
</evidence>
<dbReference type="EMBL" id="BRXZ01000587">
    <property type="protein sequence ID" value="GMH47879.1"/>
    <property type="molecule type" value="Genomic_DNA"/>
</dbReference>
<dbReference type="Proteomes" id="UP001165082">
    <property type="component" value="Unassembled WGS sequence"/>
</dbReference>
<dbReference type="PANTHER" id="PTHR10430">
    <property type="entry name" value="PEROXIREDOXIN"/>
    <property type="match status" value="1"/>
</dbReference>
<evidence type="ECO:0000256" key="6">
    <source>
        <dbReference type="RuleBase" id="RU366011"/>
    </source>
</evidence>
<dbReference type="InterPro" id="IPR013740">
    <property type="entry name" value="Redoxin"/>
</dbReference>
<dbReference type="OrthoDB" id="1882547at2759"/>
<keyword evidence="2 6" id="KW-0575">Peroxidase</keyword>
<evidence type="ECO:0000256" key="7">
    <source>
        <dbReference type="SAM" id="SignalP"/>
    </source>
</evidence>
<comment type="similarity">
    <text evidence="1 6">Belongs to the peroxiredoxin family. Prx5 subfamily.</text>
</comment>
<feature type="active site" description="Cysteine sulfenic acid (-SOH) intermediate" evidence="5">
    <location>
        <position position="85"/>
    </location>
</feature>
<protein>
    <recommendedName>
        <fullName evidence="8">Thioredoxin domain-containing protein</fullName>
    </recommendedName>
</protein>
<comment type="function">
    <text evidence="6">Thiol-specific peroxidase that catalyzes the reduction of hydrogen peroxide and organic hydroperoxides to water and alcohols, respectively. Plays a role in cell protection against oxidative stress by detoxifying peroxides.</text>
</comment>
<dbReference type="PROSITE" id="PS51352">
    <property type="entry name" value="THIOREDOXIN_2"/>
    <property type="match status" value="1"/>
</dbReference>
<keyword evidence="4 6" id="KW-0560">Oxidoreductase</keyword>
<dbReference type="AlphaFoldDB" id="A0A9W6Z5Z4"/>
<dbReference type="GO" id="GO:0005737">
    <property type="term" value="C:cytoplasm"/>
    <property type="evidence" value="ECO:0007669"/>
    <property type="project" value="TreeGrafter"/>
</dbReference>
<evidence type="ECO:0000256" key="4">
    <source>
        <dbReference type="ARBA" id="ARBA00023002"/>
    </source>
</evidence>
<evidence type="ECO:0000313" key="10">
    <source>
        <dbReference type="Proteomes" id="UP001165082"/>
    </source>
</evidence>
<evidence type="ECO:0000256" key="2">
    <source>
        <dbReference type="ARBA" id="ARBA00022559"/>
    </source>
</evidence>
<comment type="caution">
    <text evidence="9">The sequence shown here is derived from an EMBL/GenBank/DDBJ whole genome shotgun (WGS) entry which is preliminary data.</text>
</comment>
<keyword evidence="7" id="KW-0732">Signal</keyword>